<dbReference type="GO" id="GO:0098797">
    <property type="term" value="C:plasma membrane protein complex"/>
    <property type="evidence" value="ECO:0007669"/>
    <property type="project" value="TreeGrafter"/>
</dbReference>
<feature type="region of interest" description="Disordered" evidence="11">
    <location>
        <begin position="235"/>
        <end position="277"/>
    </location>
</feature>
<keyword evidence="8" id="KW-1133">Transmembrane helix</keyword>
<proteinExistence type="inferred from homology"/>
<evidence type="ECO:0000313" key="15">
    <source>
        <dbReference type="Proteomes" id="UP000273643"/>
    </source>
</evidence>
<keyword evidence="3 10" id="KW-0813">Transport</keyword>
<dbReference type="NCBIfam" id="TIGR01352">
    <property type="entry name" value="tonB_Cterm"/>
    <property type="match status" value="1"/>
</dbReference>
<evidence type="ECO:0000256" key="10">
    <source>
        <dbReference type="RuleBase" id="RU362123"/>
    </source>
</evidence>
<protein>
    <recommendedName>
        <fullName evidence="10">Protein TonB</fullName>
    </recommendedName>
</protein>
<feature type="signal peptide" evidence="12">
    <location>
        <begin position="1"/>
        <end position="23"/>
    </location>
</feature>
<evidence type="ECO:0000256" key="11">
    <source>
        <dbReference type="SAM" id="MobiDB-lite"/>
    </source>
</evidence>
<keyword evidence="15" id="KW-1185">Reference proteome</keyword>
<comment type="similarity">
    <text evidence="2 10">Belongs to the TonB family.</text>
</comment>
<dbReference type="PRINTS" id="PR01374">
    <property type="entry name" value="TONBPROTEIN"/>
</dbReference>
<keyword evidence="9" id="KW-0472">Membrane</keyword>
<keyword evidence="6" id="KW-0812">Transmembrane</keyword>
<dbReference type="SUPFAM" id="SSF54626">
    <property type="entry name" value="Chalcone isomerase"/>
    <property type="match status" value="1"/>
</dbReference>
<keyword evidence="12" id="KW-0732">Signal</keyword>
<dbReference type="PROSITE" id="PS52015">
    <property type="entry name" value="TONB_CTD"/>
    <property type="match status" value="1"/>
</dbReference>
<keyword evidence="5 10" id="KW-0997">Cell inner membrane</keyword>
<evidence type="ECO:0000256" key="4">
    <source>
        <dbReference type="ARBA" id="ARBA00022475"/>
    </source>
</evidence>
<dbReference type="GO" id="GO:0055085">
    <property type="term" value="P:transmembrane transport"/>
    <property type="evidence" value="ECO:0007669"/>
    <property type="project" value="InterPro"/>
</dbReference>
<dbReference type="Pfam" id="PF03544">
    <property type="entry name" value="TonB_C"/>
    <property type="match status" value="1"/>
</dbReference>
<organism evidence="14 15">
    <name type="scientific">Marinimicrobium koreense</name>
    <dbReference type="NCBI Taxonomy" id="306545"/>
    <lineage>
        <taxon>Bacteria</taxon>
        <taxon>Pseudomonadati</taxon>
        <taxon>Pseudomonadota</taxon>
        <taxon>Gammaproteobacteria</taxon>
        <taxon>Cellvibrionales</taxon>
        <taxon>Cellvibrionaceae</taxon>
        <taxon>Marinimicrobium</taxon>
    </lineage>
</organism>
<sequence>MFKASVMSVLLSFALYLAPSAMAASSLNGLASHQELGNEMFIGALYLESRTDSADTALNSPGAKRMELRITADNGIPSRRFSRMWIEGVSINNSGSALTAQADNMVAFSNLFRGRLRRNDVVTIELNPGTGVAVGLNGVELGVIEDEPFFNLLARAWVGNVPLSSTFRDNLLSPSEIPGDLRSRFEAIEPSAARIETVAQWNQPEPEPEPAPEPESSAPPVAATAPLVTALDMPKASLEPEPEPEPAPEPEPQPEPEPEPEPEPAVVAEEEEEDDEPLLTAESLRAQQLYFSNLMRSILQNTSYPRRALQRGQEGEIRVAVVIDRAGAIQSMNMLEESEHSLLNREAERAIREAAPFPDVPEVIRGDVYEFSVPFTFVVPE</sequence>
<evidence type="ECO:0000256" key="5">
    <source>
        <dbReference type="ARBA" id="ARBA00022519"/>
    </source>
</evidence>
<comment type="function">
    <text evidence="10">Interacts with outer membrane receptor proteins that carry out high-affinity binding and energy dependent uptake into the periplasmic space of specific substrates. It could act to transduce energy from the cytoplasmic membrane to specific energy-requiring processes in the outer membrane, resulting in the release into the periplasm of ligands bound by these outer membrane proteins.</text>
</comment>
<dbReference type="OrthoDB" id="6077935at2"/>
<evidence type="ECO:0000256" key="7">
    <source>
        <dbReference type="ARBA" id="ARBA00022927"/>
    </source>
</evidence>
<dbReference type="SUPFAM" id="SSF74653">
    <property type="entry name" value="TolA/TonB C-terminal domain"/>
    <property type="match status" value="1"/>
</dbReference>
<comment type="caution">
    <text evidence="14">The sequence shown here is derived from an EMBL/GenBank/DDBJ whole genome shotgun (WGS) entry which is preliminary data.</text>
</comment>
<evidence type="ECO:0000256" key="2">
    <source>
        <dbReference type="ARBA" id="ARBA00006555"/>
    </source>
</evidence>
<dbReference type="InterPro" id="IPR036298">
    <property type="entry name" value="Chalcone_isomerase_sf"/>
</dbReference>
<gene>
    <name evidence="14" type="ORF">EDC38_1470</name>
</gene>
<feature type="chain" id="PRO_5018326255" description="Protein TonB" evidence="12">
    <location>
        <begin position="24"/>
        <end position="381"/>
    </location>
</feature>
<dbReference type="PANTHER" id="PTHR33446">
    <property type="entry name" value="PROTEIN TONB-RELATED"/>
    <property type="match status" value="1"/>
</dbReference>
<evidence type="ECO:0000256" key="8">
    <source>
        <dbReference type="ARBA" id="ARBA00022989"/>
    </source>
</evidence>
<comment type="subcellular location">
    <subcellularLocation>
        <location evidence="1 10">Cell inner membrane</location>
        <topology evidence="1 10">Single-pass membrane protein</topology>
        <orientation evidence="1 10">Periplasmic side</orientation>
    </subcellularLocation>
</comment>
<evidence type="ECO:0000256" key="9">
    <source>
        <dbReference type="ARBA" id="ARBA00023136"/>
    </source>
</evidence>
<evidence type="ECO:0000256" key="3">
    <source>
        <dbReference type="ARBA" id="ARBA00022448"/>
    </source>
</evidence>
<dbReference type="InterPro" id="IPR016087">
    <property type="entry name" value="Chalcone_isomerase"/>
</dbReference>
<dbReference type="EMBL" id="RJUK01000001">
    <property type="protein sequence ID" value="ROQ20852.1"/>
    <property type="molecule type" value="Genomic_DNA"/>
</dbReference>
<dbReference type="Gene3D" id="3.30.1150.10">
    <property type="match status" value="1"/>
</dbReference>
<dbReference type="AlphaFoldDB" id="A0A3N1NPR2"/>
<dbReference type="GO" id="GO:0016872">
    <property type="term" value="F:intramolecular lyase activity"/>
    <property type="evidence" value="ECO:0007669"/>
    <property type="project" value="InterPro"/>
</dbReference>
<dbReference type="GO" id="GO:0015891">
    <property type="term" value="P:siderophore transport"/>
    <property type="evidence" value="ECO:0007669"/>
    <property type="project" value="InterPro"/>
</dbReference>
<feature type="region of interest" description="Disordered" evidence="11">
    <location>
        <begin position="200"/>
        <end position="220"/>
    </location>
</feature>
<keyword evidence="7 10" id="KW-0653">Protein transport</keyword>
<dbReference type="Pfam" id="PF16036">
    <property type="entry name" value="Chalcone_3"/>
    <property type="match status" value="1"/>
</dbReference>
<dbReference type="InterPro" id="IPR037682">
    <property type="entry name" value="TonB_C"/>
</dbReference>
<keyword evidence="4 10" id="KW-1003">Cell membrane</keyword>
<feature type="domain" description="TonB C-terminal" evidence="13">
    <location>
        <begin position="289"/>
        <end position="381"/>
    </location>
</feature>
<reference evidence="14 15" key="1">
    <citation type="submission" date="2018-11" db="EMBL/GenBank/DDBJ databases">
        <title>Genomic Encyclopedia of Type Strains, Phase IV (KMG-IV): sequencing the most valuable type-strain genomes for metagenomic binning, comparative biology and taxonomic classification.</title>
        <authorList>
            <person name="Goeker M."/>
        </authorList>
    </citation>
    <scope>NUCLEOTIDE SEQUENCE [LARGE SCALE GENOMIC DNA]</scope>
    <source>
        <strain evidence="14 15">DSM 16974</strain>
    </source>
</reference>
<feature type="compositionally biased region" description="Acidic residues" evidence="11">
    <location>
        <begin position="240"/>
        <end position="277"/>
    </location>
</feature>
<dbReference type="InterPro" id="IPR006260">
    <property type="entry name" value="TonB/TolA_C"/>
</dbReference>
<name>A0A3N1NPR2_9GAMM</name>
<evidence type="ECO:0000259" key="13">
    <source>
        <dbReference type="PROSITE" id="PS52015"/>
    </source>
</evidence>
<dbReference type="GO" id="GO:0015031">
    <property type="term" value="P:protein transport"/>
    <property type="evidence" value="ECO:0007669"/>
    <property type="project" value="UniProtKB-UniRule"/>
</dbReference>
<accession>A0A3N1NPR2</accession>
<keyword evidence="10" id="KW-0735">Signal-anchor</keyword>
<evidence type="ECO:0000256" key="12">
    <source>
        <dbReference type="SAM" id="SignalP"/>
    </source>
</evidence>
<dbReference type="InterPro" id="IPR051045">
    <property type="entry name" value="TonB-dependent_transducer"/>
</dbReference>
<dbReference type="InterPro" id="IPR003538">
    <property type="entry name" value="TonB"/>
</dbReference>
<dbReference type="Proteomes" id="UP000273643">
    <property type="component" value="Unassembled WGS sequence"/>
</dbReference>
<evidence type="ECO:0000313" key="14">
    <source>
        <dbReference type="EMBL" id="ROQ20852.1"/>
    </source>
</evidence>
<dbReference type="PANTHER" id="PTHR33446:SF2">
    <property type="entry name" value="PROTEIN TONB"/>
    <property type="match status" value="1"/>
</dbReference>
<evidence type="ECO:0000256" key="1">
    <source>
        <dbReference type="ARBA" id="ARBA00004383"/>
    </source>
</evidence>
<dbReference type="RefSeq" id="WP_123637941.1">
    <property type="nucleotide sequence ID" value="NZ_RJUK01000001.1"/>
</dbReference>
<dbReference type="GO" id="GO:0030288">
    <property type="term" value="C:outer membrane-bounded periplasmic space"/>
    <property type="evidence" value="ECO:0007669"/>
    <property type="project" value="InterPro"/>
</dbReference>
<dbReference type="GO" id="GO:0031992">
    <property type="term" value="F:energy transducer activity"/>
    <property type="evidence" value="ECO:0007669"/>
    <property type="project" value="InterPro"/>
</dbReference>
<evidence type="ECO:0000256" key="6">
    <source>
        <dbReference type="ARBA" id="ARBA00022692"/>
    </source>
</evidence>